<comment type="similarity">
    <text evidence="2">Belongs to the plexin family.</text>
</comment>
<dbReference type="GO" id="GO:0071526">
    <property type="term" value="P:semaphorin-plexin signaling pathway"/>
    <property type="evidence" value="ECO:0000318"/>
    <property type="project" value="GO_Central"/>
</dbReference>
<dbReference type="OMA" id="CVFETRC"/>
<evidence type="ECO:0000256" key="10">
    <source>
        <dbReference type="ARBA" id="ARBA00023157"/>
    </source>
</evidence>
<protein>
    <recommendedName>
        <fullName evidence="15">Sema domain-containing protein</fullName>
    </recommendedName>
</protein>
<dbReference type="InterPro" id="IPR016201">
    <property type="entry name" value="PSI"/>
</dbReference>
<dbReference type="Gene3D" id="1.10.506.10">
    <property type="entry name" value="GTPase Activation - p120gap, domain 1"/>
    <property type="match status" value="2"/>
</dbReference>
<dbReference type="GO" id="GO:0005886">
    <property type="term" value="C:plasma membrane"/>
    <property type="evidence" value="ECO:0000318"/>
    <property type="project" value="GO_Central"/>
</dbReference>
<dbReference type="InterPro" id="IPR013783">
    <property type="entry name" value="Ig-like_fold"/>
</dbReference>
<comment type="subcellular location">
    <subcellularLocation>
        <location evidence="1">Cell membrane</location>
        <topology evidence="1">Single-pass type I membrane protein</topology>
    </subcellularLocation>
</comment>
<dbReference type="GeneID" id="586628"/>
<dbReference type="InterPro" id="IPR008936">
    <property type="entry name" value="Rho_GTPase_activation_prot"/>
</dbReference>
<dbReference type="SMART" id="SM00630">
    <property type="entry name" value="Sema"/>
    <property type="match status" value="1"/>
</dbReference>
<feature type="domain" description="Sema" evidence="15">
    <location>
        <begin position="56"/>
        <end position="497"/>
    </location>
</feature>
<dbReference type="InterPro" id="IPR041019">
    <property type="entry name" value="TIG1_plexin"/>
</dbReference>
<dbReference type="InterPro" id="IPR031148">
    <property type="entry name" value="Plexin"/>
</dbReference>
<feature type="coiled-coil region" evidence="13">
    <location>
        <begin position="1292"/>
        <end position="1334"/>
    </location>
</feature>
<dbReference type="GO" id="GO:0050772">
    <property type="term" value="P:positive regulation of axonogenesis"/>
    <property type="evidence" value="ECO:0000318"/>
    <property type="project" value="GO_Central"/>
</dbReference>
<dbReference type="InterPro" id="IPR014756">
    <property type="entry name" value="Ig_E-set"/>
</dbReference>
<keyword evidence="17" id="KW-1185">Reference proteome</keyword>
<accession>A0A7M7PTE1</accession>
<keyword evidence="8 14" id="KW-1133">Transmembrane helix</keyword>
<evidence type="ECO:0000256" key="14">
    <source>
        <dbReference type="SAM" id="Phobius"/>
    </source>
</evidence>
<reference evidence="17" key="1">
    <citation type="submission" date="2015-02" db="EMBL/GenBank/DDBJ databases">
        <title>Genome sequencing for Strongylocentrotus purpuratus.</title>
        <authorList>
            <person name="Murali S."/>
            <person name="Liu Y."/>
            <person name="Vee V."/>
            <person name="English A."/>
            <person name="Wang M."/>
            <person name="Skinner E."/>
            <person name="Han Y."/>
            <person name="Muzny D.M."/>
            <person name="Worley K.C."/>
            <person name="Gibbs R.A."/>
        </authorList>
    </citation>
    <scope>NUCLEOTIDE SEQUENCE</scope>
</reference>
<dbReference type="PANTHER" id="PTHR22625">
    <property type="entry name" value="PLEXIN"/>
    <property type="match status" value="1"/>
</dbReference>
<dbReference type="EnsemblMetazoa" id="XM_031000144">
    <property type="protein sequence ID" value="XP_030856004"/>
    <property type="gene ID" value="LOC586628"/>
</dbReference>
<dbReference type="SUPFAM" id="SSF101912">
    <property type="entry name" value="Sema domain"/>
    <property type="match status" value="1"/>
</dbReference>
<comment type="caution">
    <text evidence="12">Lacks conserved residue(s) required for the propagation of feature annotation.</text>
</comment>
<dbReference type="Pfam" id="PF20170">
    <property type="entry name" value="Plexin_RBD"/>
    <property type="match status" value="1"/>
</dbReference>
<evidence type="ECO:0000256" key="12">
    <source>
        <dbReference type="PROSITE-ProRule" id="PRU00352"/>
    </source>
</evidence>
<dbReference type="OrthoDB" id="125363at2759"/>
<dbReference type="InterPro" id="IPR015943">
    <property type="entry name" value="WD40/YVTN_repeat-like_dom_sf"/>
</dbReference>
<evidence type="ECO:0000256" key="9">
    <source>
        <dbReference type="ARBA" id="ARBA00023136"/>
    </source>
</evidence>
<dbReference type="SUPFAM" id="SSF48350">
    <property type="entry name" value="GTPase activation domain, GAP"/>
    <property type="match status" value="1"/>
</dbReference>
<dbReference type="Pfam" id="PF18020">
    <property type="entry name" value="TIG_2"/>
    <property type="match status" value="1"/>
</dbReference>
<dbReference type="FunFam" id="1.10.506.10:FF:000047">
    <property type="entry name" value="Uncharacterized protein"/>
    <property type="match status" value="1"/>
</dbReference>
<keyword evidence="9 14" id="KW-0472">Membrane</keyword>
<dbReference type="Pfam" id="PF17960">
    <property type="entry name" value="TIG_plexin"/>
    <property type="match status" value="1"/>
</dbReference>
<feature type="transmembrane region" description="Helical" evidence="14">
    <location>
        <begin position="1266"/>
        <end position="1292"/>
    </location>
</feature>
<dbReference type="FunFam" id="3.10.20.90:FF:000400">
    <property type="entry name" value="Uncharacterized protein"/>
    <property type="match status" value="1"/>
</dbReference>
<dbReference type="CDD" id="cd00603">
    <property type="entry name" value="IPT_PCSR"/>
    <property type="match status" value="1"/>
</dbReference>
<evidence type="ECO:0000256" key="6">
    <source>
        <dbReference type="ARBA" id="ARBA00022729"/>
    </source>
</evidence>
<evidence type="ECO:0000256" key="8">
    <source>
        <dbReference type="ARBA" id="ARBA00022989"/>
    </source>
</evidence>
<dbReference type="InParanoid" id="A0A7M7PTE1"/>
<feature type="transmembrane region" description="Helical" evidence="14">
    <location>
        <begin position="1409"/>
        <end position="1428"/>
    </location>
</feature>
<dbReference type="InterPro" id="IPR002909">
    <property type="entry name" value="IPT_dom"/>
</dbReference>
<dbReference type="SUPFAM" id="SSF81296">
    <property type="entry name" value="E set domains"/>
    <property type="match status" value="2"/>
</dbReference>
<dbReference type="FunFam" id="2.60.40.10:FF:000071">
    <property type="entry name" value="Plexin A2"/>
    <property type="match status" value="1"/>
</dbReference>
<evidence type="ECO:0000256" key="5">
    <source>
        <dbReference type="ARBA" id="ARBA00022692"/>
    </source>
</evidence>
<dbReference type="InterPro" id="IPR002165">
    <property type="entry name" value="Plexin_repeat"/>
</dbReference>
<dbReference type="FunFam" id="2.60.40.10:FF:001688">
    <property type="entry name" value="GM13016"/>
    <property type="match status" value="1"/>
</dbReference>
<dbReference type="CDD" id="cd11236">
    <property type="entry name" value="Sema_plexin_like"/>
    <property type="match status" value="1"/>
</dbReference>
<dbReference type="InterPro" id="IPR013548">
    <property type="entry name" value="Plexin_cytoplasmic_RasGAP_dom"/>
</dbReference>
<organism evidence="16 17">
    <name type="scientific">Strongylocentrotus purpuratus</name>
    <name type="common">Purple sea urchin</name>
    <dbReference type="NCBI Taxonomy" id="7668"/>
    <lineage>
        <taxon>Eukaryota</taxon>
        <taxon>Metazoa</taxon>
        <taxon>Echinodermata</taxon>
        <taxon>Eleutherozoa</taxon>
        <taxon>Echinozoa</taxon>
        <taxon>Echinoidea</taxon>
        <taxon>Euechinoidea</taxon>
        <taxon>Echinacea</taxon>
        <taxon>Camarodonta</taxon>
        <taxon>Echinidea</taxon>
        <taxon>Strongylocentrotidae</taxon>
        <taxon>Strongylocentrotus</taxon>
    </lineage>
</organism>
<dbReference type="Gene3D" id="2.60.40.10">
    <property type="entry name" value="Immunoglobulins"/>
    <property type="match status" value="4"/>
</dbReference>
<dbReference type="KEGG" id="spu:586628"/>
<keyword evidence="3" id="KW-1003">Cell membrane</keyword>
<evidence type="ECO:0000256" key="11">
    <source>
        <dbReference type="ARBA" id="ARBA00023180"/>
    </source>
</evidence>
<dbReference type="GO" id="GO:0017154">
    <property type="term" value="F:semaphorin receptor activity"/>
    <property type="evidence" value="ECO:0000318"/>
    <property type="project" value="GO_Central"/>
</dbReference>
<proteinExistence type="inferred from homology"/>
<dbReference type="FunFam" id="2.60.40.10:FF:000131">
    <property type="entry name" value="Plexin A2"/>
    <property type="match status" value="1"/>
</dbReference>
<dbReference type="InterPro" id="IPR041362">
    <property type="entry name" value="TIG2_plexin"/>
</dbReference>
<dbReference type="GO" id="GO:0002116">
    <property type="term" value="C:semaphorin receptor complex"/>
    <property type="evidence" value="ECO:0000318"/>
    <property type="project" value="GO_Central"/>
</dbReference>
<evidence type="ECO:0000259" key="15">
    <source>
        <dbReference type="PROSITE" id="PS51004"/>
    </source>
</evidence>
<dbReference type="FunFam" id="2.130.10.10:FF:001075">
    <property type="entry name" value="Uncharacterized protein"/>
    <property type="match status" value="1"/>
</dbReference>
<keyword evidence="10" id="KW-1015">Disulfide bond</keyword>
<keyword evidence="13" id="KW-0175">Coiled coil</keyword>
<evidence type="ECO:0000256" key="1">
    <source>
        <dbReference type="ARBA" id="ARBA00004251"/>
    </source>
</evidence>
<dbReference type="GO" id="GO:0008360">
    <property type="term" value="P:regulation of cell shape"/>
    <property type="evidence" value="ECO:0000318"/>
    <property type="project" value="GO_Central"/>
</dbReference>
<dbReference type="InterPro" id="IPR046800">
    <property type="entry name" value="Plexin_RBD"/>
</dbReference>
<dbReference type="GO" id="GO:0007162">
    <property type="term" value="P:negative regulation of cell adhesion"/>
    <property type="evidence" value="ECO:0000318"/>
    <property type="project" value="GO_Central"/>
</dbReference>
<evidence type="ECO:0000256" key="4">
    <source>
        <dbReference type="ARBA" id="ARBA00022553"/>
    </source>
</evidence>
<keyword evidence="5 14" id="KW-0812">Transmembrane</keyword>
<evidence type="ECO:0000256" key="13">
    <source>
        <dbReference type="SAM" id="Coils"/>
    </source>
</evidence>
<sequence length="1894" mass="210602">MTSGEIPSCLTVLCWFLVIRRKEVSLLETSSIMAGVHFLKMRGFLPVLTVLFICLTQTIYSAPLSSYLVSSFKSPDPTLPFNHITINNITGDVYIGARQRLYQLNSDLTLKHSVDTGQCSNINNNKLLLVAPSPEDKLITCGSCDGYCETRSLTNISHDVVKYDFGTIQRVVTTSDAPNVGAVFLGADFVSNGEGTVDGGLYLFTGSSDANANIRSVSKHSLVDLRPVQRVSAPASSTTQAICKHLITYMEYLYYFISRGDSVYLGRLCRNSLDDDFESYTEIELQCESHDGIYNVIQSAHIGPAGSQLADSFSIESTDDLLYAVFTSESSSALCIYKMSDVLQSFEDAVLGCIQEDKNDLGTKNVYFGDSFCNSFPDPYTPPETAQCTAYIDEDPPVILYRYASGTFPLSASPIFTIPDVICTSIVTTIERQHTVAFMGDTQGYLHKVNIVNSSFGYVYENVPLESGSVLQDIFLDESTEQITLATSSDQGSQILTLDLTNCTQYQTCNECIGGNGGNAGDPYCGWCTLEARCTRYEACPLRDESTRWLSYNALQCVSISDVQPNSLPYHQTQQEIIITVQQLPDLRSTFQYMCAFNSYEVSATTTGNTVTCTSPPANGIPTIPDGMYFLNLPLSVVSNETSVDFVTTDFFFFDCSHIKSCSSCVTTRFPCDWCVYDNQCTDDSSPCQTGDTVVIGENNTDGAGNKGQGFCPQLLGATESFLIPVGIPSGYSLSAKNLPTDQSKGQVTYECILDIEGKEVRVPSTTFNETYILCNDEQYMYNENVLEKNVSVSVQWNEQNSIDDLSETHVTLYKCSVNSGSCSRCLSQDATPSILKCGWCGDDCNVVQSEVCKNNQFLHQNETHLCSAPVITDFDPLSGPINGQTRLEIIGTDIGVVFDDVLQIFIQDLECDLNNMGEYYQPGQSVSCMTAISTEVISGGIEITVVSGEGNKTGQSTKEFQYRDPVITGFDPREGPVAGGTEITINGMYLDTGRDITASFRDADCVVISVQDSFATCITSSIPENEQVTVTLAMTFDGEERPFSDYTFTYMPNPRIDNIDRTTSIMSGGLDITLTGVRFDLIQEPRINVTSLTTNASNSELCNGTETILKCPTPSFPDDAIPARRRRATDDAMIANLSFDFDGNVIDGGTIEYFPDPVYVNFSGNSRIYKSANKRLEITGMDLTLASTEDDVLVLLGPDGECTVDDLGMNVLRCQLPDVQPQAGNLNGTLGQGDAKNLPAVTVKHGNLWFYPGFVQYSTNTGPSIGLIVGPTVGSLVVIIIVMGLAGRFLVKRRQKAIDQQVDELELLEKKIQNRAEEAYHNLQVDMTEVEDQVKGLGIPFVNTQDYARNMLFSGLDILPATADPEYLDADLERAMITFSRQLNNPDFLVKYIQELEERRKSQRRDRVNIASLITVILVSEGNFDYFTKILKRLLEDQISDASDTGRQLKSLFRRTETIVEKLLANWFSLCMYHYLKKHVAKSLYLLYQSIKIQVEKGPIDIITGQSYFSLNFDCLIEEDVPYEEMSLSVVGADGQHEYYVTVLSSDCISQTKQKILDAAYRRQHFVKQSRAHELDLLWYHPGGEQRILRDQDEYNTPTDTSMAVQVNTLRSVGVTTDCRMAMINKVGNLEGHTGSYTPVSPGAKSFYIYEQQGNTDVRDRDYTRIQTQREGFQHCHLLPEDHLQANGDPSKTKLDKEFSAPHLLVTKKTIEPFLNQFLAAVFENPDLTPVTIKNFFDFYDGMASKYCPNHPQDYSEAWKSNSLPQHYWVTTLTHPSYIFDMRQSRSADQSVSVLANMLDNACKKIIPEKNQDSSLNRVLFVKDLPRYIRTISDYYKNLASRPEPTHIELQGEFNRLGQEFSGLFSRVGTLKLLYDFTHHDTAGLLDSITEMM</sequence>
<dbReference type="Gene3D" id="2.130.10.10">
    <property type="entry name" value="YVTN repeat-like/Quinoprotein amine dehydrogenase"/>
    <property type="match status" value="1"/>
</dbReference>
<dbReference type="Proteomes" id="UP000007110">
    <property type="component" value="Unassembled WGS sequence"/>
</dbReference>
<evidence type="ECO:0000256" key="3">
    <source>
        <dbReference type="ARBA" id="ARBA00022475"/>
    </source>
</evidence>
<keyword evidence="4" id="KW-0597">Phosphoprotein</keyword>
<dbReference type="SMART" id="SM00429">
    <property type="entry name" value="IPT"/>
    <property type="match status" value="3"/>
</dbReference>
<dbReference type="GO" id="GO:0007416">
    <property type="term" value="P:synapse assembly"/>
    <property type="evidence" value="ECO:0000318"/>
    <property type="project" value="GO_Central"/>
</dbReference>
<dbReference type="Pfam" id="PF24479">
    <property type="entry name" value="PSI_PlexinA-B"/>
    <property type="match status" value="1"/>
</dbReference>
<dbReference type="GO" id="GO:0030334">
    <property type="term" value="P:regulation of cell migration"/>
    <property type="evidence" value="ECO:0000318"/>
    <property type="project" value="GO_Central"/>
</dbReference>
<dbReference type="Pfam" id="PF08337">
    <property type="entry name" value="Plexin_cytopl"/>
    <property type="match status" value="1"/>
</dbReference>
<evidence type="ECO:0000313" key="16">
    <source>
        <dbReference type="EnsemblMetazoa" id="XP_030856004"/>
    </source>
</evidence>
<dbReference type="Pfam" id="PF01833">
    <property type="entry name" value="TIG"/>
    <property type="match status" value="2"/>
</dbReference>
<dbReference type="FunFam" id="2.60.40.10:FF:002072">
    <property type="entry name" value="Plexin A1a"/>
    <property type="match status" value="1"/>
</dbReference>
<dbReference type="InterPro" id="IPR001627">
    <property type="entry name" value="Semap_dom"/>
</dbReference>
<dbReference type="Pfam" id="PF01437">
    <property type="entry name" value="PSI"/>
    <property type="match status" value="1"/>
</dbReference>
<dbReference type="PROSITE" id="PS51004">
    <property type="entry name" value="SEMA"/>
    <property type="match status" value="1"/>
</dbReference>
<evidence type="ECO:0000313" key="17">
    <source>
        <dbReference type="Proteomes" id="UP000007110"/>
    </source>
</evidence>
<evidence type="ECO:0000256" key="7">
    <source>
        <dbReference type="ARBA" id="ARBA00022737"/>
    </source>
</evidence>
<dbReference type="InterPro" id="IPR036352">
    <property type="entry name" value="Semap_dom_sf"/>
</dbReference>
<evidence type="ECO:0000256" key="2">
    <source>
        <dbReference type="ARBA" id="ARBA00010297"/>
    </source>
</evidence>
<name>A0A7M7PTE1_STRPU</name>
<dbReference type="RefSeq" id="XP_030856004.1">
    <property type="nucleotide sequence ID" value="XM_031000144.1"/>
</dbReference>
<dbReference type="SMART" id="SM00423">
    <property type="entry name" value="PSI"/>
    <property type="match status" value="3"/>
</dbReference>
<reference evidence="16" key="2">
    <citation type="submission" date="2021-01" db="UniProtKB">
        <authorList>
            <consortium name="EnsemblMetazoa"/>
        </authorList>
    </citation>
    <scope>IDENTIFICATION</scope>
</reference>
<dbReference type="SUPFAM" id="SSF103575">
    <property type="entry name" value="Plexin repeat"/>
    <property type="match status" value="1"/>
</dbReference>
<dbReference type="PANTHER" id="PTHR22625:SF44">
    <property type="entry name" value="PLEXIN-B"/>
    <property type="match status" value="1"/>
</dbReference>
<dbReference type="Pfam" id="PF01403">
    <property type="entry name" value="Sema"/>
    <property type="match status" value="1"/>
</dbReference>
<keyword evidence="11" id="KW-0325">Glycoprotein</keyword>
<keyword evidence="7" id="KW-0677">Repeat</keyword>
<keyword evidence="6" id="KW-0732">Signal</keyword>